<dbReference type="SUPFAM" id="SSF49854">
    <property type="entry name" value="Spermadhesin, CUB domain"/>
    <property type="match status" value="1"/>
</dbReference>
<dbReference type="Pfam" id="PF00089">
    <property type="entry name" value="Trypsin"/>
    <property type="match status" value="1"/>
</dbReference>
<dbReference type="CDD" id="cd00041">
    <property type="entry name" value="CUB"/>
    <property type="match status" value="1"/>
</dbReference>
<dbReference type="PRINTS" id="PR00722">
    <property type="entry name" value="CHYMOTRYPSIN"/>
</dbReference>
<keyword evidence="2" id="KW-0378">Hydrolase</keyword>
<dbReference type="SUPFAM" id="SSF50494">
    <property type="entry name" value="Trypsin-like serine proteases"/>
    <property type="match status" value="1"/>
</dbReference>
<dbReference type="InterPro" id="IPR001254">
    <property type="entry name" value="Trypsin_dom"/>
</dbReference>
<feature type="domain" description="CUB" evidence="7">
    <location>
        <begin position="73"/>
        <end position="198"/>
    </location>
</feature>
<keyword evidence="11" id="KW-1185">Reference proteome</keyword>
<feature type="region of interest" description="Disordered" evidence="6">
    <location>
        <begin position="196"/>
        <end position="223"/>
    </location>
</feature>
<dbReference type="InterPro" id="IPR000859">
    <property type="entry name" value="CUB_dom"/>
</dbReference>
<keyword evidence="4" id="KW-1015">Disulfide bond</keyword>
<organism evidence="10 11">
    <name type="scientific">Desmophyllum pertusum</name>
    <dbReference type="NCBI Taxonomy" id="174260"/>
    <lineage>
        <taxon>Eukaryota</taxon>
        <taxon>Metazoa</taxon>
        <taxon>Cnidaria</taxon>
        <taxon>Anthozoa</taxon>
        <taxon>Hexacorallia</taxon>
        <taxon>Scleractinia</taxon>
        <taxon>Caryophylliina</taxon>
        <taxon>Caryophylliidae</taxon>
        <taxon>Desmophyllum</taxon>
    </lineage>
</organism>
<dbReference type="PROSITE" id="PS00134">
    <property type="entry name" value="TRYPSIN_HIS"/>
    <property type="match status" value="1"/>
</dbReference>
<gene>
    <name evidence="10" type="ORF">OS493_023509</name>
</gene>
<dbReference type="PROSITE" id="PS01180">
    <property type="entry name" value="CUB"/>
    <property type="match status" value="1"/>
</dbReference>
<dbReference type="InterPro" id="IPR001314">
    <property type="entry name" value="Peptidase_S1A"/>
</dbReference>
<dbReference type="Gene3D" id="2.60.120.260">
    <property type="entry name" value="Galactose-binding domain-like"/>
    <property type="match status" value="1"/>
</dbReference>
<evidence type="ECO:0000256" key="6">
    <source>
        <dbReference type="SAM" id="MobiDB-lite"/>
    </source>
</evidence>
<dbReference type="FunFam" id="2.40.10.10:FF:000003">
    <property type="entry name" value="Transmembrane serine protease 3"/>
    <property type="match status" value="1"/>
</dbReference>
<dbReference type="PROSITE" id="PS01286">
    <property type="entry name" value="FA58C_2"/>
    <property type="match status" value="1"/>
</dbReference>
<evidence type="ECO:0000256" key="4">
    <source>
        <dbReference type="ARBA" id="ARBA00023157"/>
    </source>
</evidence>
<evidence type="ECO:0000259" key="9">
    <source>
        <dbReference type="PROSITE" id="PS50240"/>
    </source>
</evidence>
<dbReference type="Gene3D" id="2.60.120.290">
    <property type="entry name" value="Spermadhesin, CUB domain"/>
    <property type="match status" value="1"/>
</dbReference>
<reference evidence="10" key="1">
    <citation type="submission" date="2023-01" db="EMBL/GenBank/DDBJ databases">
        <title>Genome assembly of the deep-sea coral Lophelia pertusa.</title>
        <authorList>
            <person name="Herrera S."/>
            <person name="Cordes E."/>
        </authorList>
    </citation>
    <scope>NUCLEOTIDE SEQUENCE</scope>
    <source>
        <strain evidence="10">USNM1676648</strain>
        <tissue evidence="10">Polyp</tissue>
    </source>
</reference>
<dbReference type="InterPro" id="IPR000421">
    <property type="entry name" value="FA58C"/>
</dbReference>
<dbReference type="InterPro" id="IPR018114">
    <property type="entry name" value="TRYPSIN_HIS"/>
</dbReference>
<dbReference type="SMART" id="SM00042">
    <property type="entry name" value="CUB"/>
    <property type="match status" value="1"/>
</dbReference>
<dbReference type="GO" id="GO:0004252">
    <property type="term" value="F:serine-type endopeptidase activity"/>
    <property type="evidence" value="ECO:0007669"/>
    <property type="project" value="InterPro"/>
</dbReference>
<dbReference type="CDD" id="cd00190">
    <property type="entry name" value="Tryp_SPc"/>
    <property type="match status" value="1"/>
</dbReference>
<dbReference type="EMBL" id="MU825890">
    <property type="protein sequence ID" value="KAJ7384180.1"/>
    <property type="molecule type" value="Genomic_DNA"/>
</dbReference>
<dbReference type="PROSITE" id="PS50022">
    <property type="entry name" value="FA58C_3"/>
    <property type="match status" value="1"/>
</dbReference>
<evidence type="ECO:0000313" key="10">
    <source>
        <dbReference type="EMBL" id="KAJ7384180.1"/>
    </source>
</evidence>
<dbReference type="Proteomes" id="UP001163046">
    <property type="component" value="Unassembled WGS sequence"/>
</dbReference>
<name>A0A9X0D271_9CNID</name>
<evidence type="ECO:0000259" key="8">
    <source>
        <dbReference type="PROSITE" id="PS50022"/>
    </source>
</evidence>
<evidence type="ECO:0000313" key="11">
    <source>
        <dbReference type="Proteomes" id="UP001163046"/>
    </source>
</evidence>
<keyword evidence="1" id="KW-0645">Protease</keyword>
<keyword evidence="3" id="KW-0720">Serine protease</keyword>
<sequence length="454" mass="50519">MSWENEEGDWRNYSIPHRRSSAVHWKTKIFHGNKDRNTVVSHDLRNTIKSSKIRVWPQVKHNFVSMRTELYGCMAEPSRAVTECTTIGHRMNGESNPPSKKDCQWHVTSSKEDGTVTLKFTDFDFSKSDPSCSKDYIEIRNGLTKHAPVIGKYCGGKMPAPVQSSGNGLWVHYAVSGEVKTKLGMTYHDGPYKSYQGDEGERGCGTRKHPTPPSQPDGSVSKQWSGQWPWQVALLLMGQSVQQCGGALIAPRWVLTAAHCFKRFKQPLQWVIRAGEFDLTRKEDSEQNIRAEAIYVHSSYISATNENDIALVYLERPVQVNDKVDVICLPDQGDVQSGSSCALAGWGFTPNLHHTSAPLRSQVVPVVSRQDCNRVSSYGGLVKEGMICAGFEKGGDDSCYGDGGGPLMCQTSQGKWVVGGVNSWGQGCGLPGKYGVFTYTEKYRDWINRHMQLD</sequence>
<evidence type="ECO:0000256" key="1">
    <source>
        <dbReference type="ARBA" id="ARBA00022670"/>
    </source>
</evidence>
<evidence type="ECO:0000256" key="3">
    <source>
        <dbReference type="ARBA" id="ARBA00022825"/>
    </source>
</evidence>
<dbReference type="AlphaFoldDB" id="A0A9X0D271"/>
<feature type="domain" description="F5/8 type C" evidence="8">
    <location>
        <begin position="1"/>
        <end position="73"/>
    </location>
</feature>
<dbReference type="PROSITE" id="PS50240">
    <property type="entry name" value="TRYPSIN_DOM"/>
    <property type="match status" value="1"/>
</dbReference>
<dbReference type="InterPro" id="IPR043504">
    <property type="entry name" value="Peptidase_S1_PA_chymotrypsin"/>
</dbReference>
<proteinExistence type="predicted"/>
<evidence type="ECO:0000259" key="7">
    <source>
        <dbReference type="PROSITE" id="PS01180"/>
    </source>
</evidence>
<feature type="domain" description="Peptidase S1" evidence="9">
    <location>
        <begin position="215"/>
        <end position="452"/>
    </location>
</feature>
<dbReference type="InterPro" id="IPR008979">
    <property type="entry name" value="Galactose-bd-like_sf"/>
</dbReference>
<dbReference type="Gene3D" id="2.40.10.10">
    <property type="entry name" value="Trypsin-like serine proteases"/>
    <property type="match status" value="1"/>
</dbReference>
<dbReference type="PANTHER" id="PTHR24252:SF7">
    <property type="entry name" value="HYALIN"/>
    <property type="match status" value="1"/>
</dbReference>
<dbReference type="SUPFAM" id="SSF49785">
    <property type="entry name" value="Galactose-binding domain-like"/>
    <property type="match status" value="1"/>
</dbReference>
<protein>
    <submittedName>
        <fullName evidence="10">Uncharacterized protein</fullName>
    </submittedName>
</protein>
<dbReference type="PANTHER" id="PTHR24252">
    <property type="entry name" value="ACROSIN-RELATED"/>
    <property type="match status" value="1"/>
</dbReference>
<accession>A0A9X0D271</accession>
<comment type="caution">
    <text evidence="5">Lacks conserved residue(s) required for the propagation of feature annotation.</text>
</comment>
<dbReference type="GO" id="GO:0006508">
    <property type="term" value="P:proteolysis"/>
    <property type="evidence" value="ECO:0007669"/>
    <property type="project" value="UniProtKB-KW"/>
</dbReference>
<dbReference type="InterPro" id="IPR009003">
    <property type="entry name" value="Peptidase_S1_PA"/>
</dbReference>
<dbReference type="OrthoDB" id="10012881at2759"/>
<dbReference type="Pfam" id="PF00431">
    <property type="entry name" value="CUB"/>
    <property type="match status" value="1"/>
</dbReference>
<evidence type="ECO:0000256" key="2">
    <source>
        <dbReference type="ARBA" id="ARBA00022801"/>
    </source>
</evidence>
<dbReference type="SMART" id="SM00020">
    <property type="entry name" value="Tryp_SPc"/>
    <property type="match status" value="1"/>
</dbReference>
<comment type="caution">
    <text evidence="10">The sequence shown here is derived from an EMBL/GenBank/DDBJ whole genome shotgun (WGS) entry which is preliminary data.</text>
</comment>
<dbReference type="InterPro" id="IPR035914">
    <property type="entry name" value="Sperma_CUB_dom_sf"/>
</dbReference>
<evidence type="ECO:0000256" key="5">
    <source>
        <dbReference type="PROSITE-ProRule" id="PRU00059"/>
    </source>
</evidence>